<evidence type="ECO:0000313" key="3">
    <source>
        <dbReference type="Proteomes" id="UP000472273"/>
    </source>
</evidence>
<dbReference type="Proteomes" id="UP000472273">
    <property type="component" value="Unplaced"/>
</dbReference>
<name>A0A670ZFW5_PSETE</name>
<keyword evidence="3" id="KW-1185">Reference proteome</keyword>
<sequence>MEKELAFFFSENKKEDTSMQNVWDTMKAYARGLIIDYTTKKNIRKRQTIKALEDDHKKLEKELQNMPQKKDIKLKMDIIKHKMGQVEKEELAQKIRNAKQNYFEDANKPGRLLAYKLRKEKESGKILQLIDDQKNNYIKLKQQIASDLKKWENLQLSLISRISTIKMNILPRILNLFQTIPIRLGKDYFEELNKIVLKYIWQGKKARIKLKLLQDARTRGGFGLPNWELYYQAANLMWAKEWITLRKTKLLTLEGHDLLLRWHAFLWYEGTKSQGYFRRHYIQESLWLNWEKECVKMIEKELFFLKENKKQQTSIPNYGT</sequence>
<dbReference type="PANTHER" id="PTHR31635:SF196">
    <property type="entry name" value="REVERSE TRANSCRIPTASE DOMAIN-CONTAINING PROTEIN-RELATED"/>
    <property type="match status" value="1"/>
</dbReference>
<evidence type="ECO:0000256" key="1">
    <source>
        <dbReference type="SAM" id="Coils"/>
    </source>
</evidence>
<dbReference type="AlphaFoldDB" id="A0A670ZFW5"/>
<keyword evidence="1" id="KW-0175">Coiled coil</keyword>
<dbReference type="Ensembl" id="ENSPTXT00000022305.1">
    <property type="protein sequence ID" value="ENSPTXP00000021643.1"/>
    <property type="gene ID" value="ENSPTXG00000014982.1"/>
</dbReference>
<proteinExistence type="predicted"/>
<feature type="coiled-coil region" evidence="1">
    <location>
        <begin position="42"/>
        <end position="101"/>
    </location>
</feature>
<reference evidence="2" key="2">
    <citation type="submission" date="2025-09" db="UniProtKB">
        <authorList>
            <consortium name="Ensembl"/>
        </authorList>
    </citation>
    <scope>IDENTIFICATION</scope>
</reference>
<dbReference type="OMA" id="CHARYLW"/>
<reference evidence="2" key="1">
    <citation type="submission" date="2025-08" db="UniProtKB">
        <authorList>
            <consortium name="Ensembl"/>
        </authorList>
    </citation>
    <scope>IDENTIFICATION</scope>
</reference>
<evidence type="ECO:0000313" key="2">
    <source>
        <dbReference type="Ensembl" id="ENSPTXP00000021643.1"/>
    </source>
</evidence>
<dbReference type="PANTHER" id="PTHR31635">
    <property type="entry name" value="REVERSE TRANSCRIPTASE DOMAIN-CONTAINING PROTEIN-RELATED"/>
    <property type="match status" value="1"/>
</dbReference>
<organism evidence="2 3">
    <name type="scientific">Pseudonaja textilis</name>
    <name type="common">Eastern brown snake</name>
    <dbReference type="NCBI Taxonomy" id="8673"/>
    <lineage>
        <taxon>Eukaryota</taxon>
        <taxon>Metazoa</taxon>
        <taxon>Chordata</taxon>
        <taxon>Craniata</taxon>
        <taxon>Vertebrata</taxon>
        <taxon>Euteleostomi</taxon>
        <taxon>Lepidosauria</taxon>
        <taxon>Squamata</taxon>
        <taxon>Bifurcata</taxon>
        <taxon>Unidentata</taxon>
        <taxon>Episquamata</taxon>
        <taxon>Toxicofera</taxon>
        <taxon>Serpentes</taxon>
        <taxon>Colubroidea</taxon>
        <taxon>Elapidae</taxon>
        <taxon>Hydrophiinae</taxon>
        <taxon>Pseudonaja</taxon>
    </lineage>
</organism>
<protein>
    <submittedName>
        <fullName evidence="2">Uncharacterized protein</fullName>
    </submittedName>
</protein>
<dbReference type="GeneTree" id="ENSGT01150000286916"/>
<accession>A0A670ZFW5</accession>